<evidence type="ECO:0000313" key="2">
    <source>
        <dbReference type="Proteomes" id="UP000835792"/>
    </source>
</evidence>
<sequence length="68" mass="7740">MKLYGFITKAYLLSGKILLIETNDKCWSILPFGGDVVNTAAFNRFGYVISLLMSKFFLSAQRGMGRYY</sequence>
<dbReference type="Proteomes" id="UP000835792">
    <property type="component" value="Unassembled WGS sequence"/>
</dbReference>
<name>A0ABM8MH27_9ENTR</name>
<organism evidence="1 2">
    <name type="scientific">Citrobacter youngae</name>
    <dbReference type="NCBI Taxonomy" id="133448"/>
    <lineage>
        <taxon>Bacteria</taxon>
        <taxon>Pseudomonadati</taxon>
        <taxon>Pseudomonadota</taxon>
        <taxon>Gammaproteobacteria</taxon>
        <taxon>Enterobacterales</taxon>
        <taxon>Enterobacteriaceae</taxon>
        <taxon>Citrobacter</taxon>
        <taxon>Citrobacter freundii complex</taxon>
    </lineage>
</organism>
<dbReference type="EMBL" id="CAHPRB010000005">
    <property type="protein sequence ID" value="CAB5556820.1"/>
    <property type="molecule type" value="Genomic_DNA"/>
</dbReference>
<accession>A0ABM8MH27</accession>
<evidence type="ECO:0000313" key="1">
    <source>
        <dbReference type="EMBL" id="CAB5556820.1"/>
    </source>
</evidence>
<protein>
    <submittedName>
        <fullName evidence="1">Uncharacterized protein</fullName>
    </submittedName>
</protein>
<proteinExistence type="predicted"/>
<comment type="caution">
    <text evidence="1">The sequence shown here is derived from an EMBL/GenBank/DDBJ whole genome shotgun (WGS) entry which is preliminary data.</text>
</comment>
<gene>
    <name evidence="1" type="ORF">GHA_01748</name>
</gene>
<keyword evidence="2" id="KW-1185">Reference proteome</keyword>
<reference evidence="1" key="1">
    <citation type="submission" date="2020-05" db="EMBL/GenBank/DDBJ databases">
        <authorList>
            <person name="Delgado-Blas J."/>
        </authorList>
    </citation>
    <scope>NUCLEOTIDE SEQUENCE</scope>
    <source>
        <strain evidence="1">BB1468</strain>
    </source>
</reference>